<evidence type="ECO:0000313" key="1">
    <source>
        <dbReference type="EMBL" id="QYW02303.1"/>
    </source>
</evidence>
<dbReference type="EMBL" id="MZ326863">
    <property type="protein sequence ID" value="QYW02303.1"/>
    <property type="molecule type" value="Genomic_DNA"/>
</dbReference>
<reference evidence="1" key="1">
    <citation type="submission" date="2021-06" db="EMBL/GenBank/DDBJ databases">
        <title>Complete genome sequence of Burkholderia cenocepacia phage Paku.</title>
        <authorList>
            <person name="Rezene S."/>
            <person name="Yao G."/>
            <person name="Burrowes B."/>
            <person name="Liu M."/>
            <person name="Gill J."/>
        </authorList>
    </citation>
    <scope>NUCLEOTIDE SEQUENCE</scope>
</reference>
<proteinExistence type="predicted"/>
<keyword evidence="2" id="KW-1185">Reference proteome</keyword>
<name>A0AAE7WQ01_9CAUD</name>
<protein>
    <submittedName>
        <fullName evidence="1">Uncharacterized protein</fullName>
    </submittedName>
</protein>
<accession>A0AAE7WQ01</accession>
<sequence>MTQRWFTSSSGRVEFWLYEADARFGYHPGQCDASIAGLRQQPYIAKQLDAIDPAALRDELRGYGAWDEPELANHDENLSRILWLACGDIVDSPPEDSPCE</sequence>
<gene>
    <name evidence="1" type="ORF">CPT_Paku_009</name>
</gene>
<dbReference type="Proteomes" id="UP000827220">
    <property type="component" value="Segment"/>
</dbReference>
<organism evidence="1 2">
    <name type="scientific">Burkholderia phage Paku</name>
    <dbReference type="NCBI Taxonomy" id="2859650"/>
    <lineage>
        <taxon>Viruses</taxon>
        <taxon>Duplodnaviria</taxon>
        <taxon>Heunggongvirae</taxon>
        <taxon>Uroviricota</taxon>
        <taxon>Caudoviricetes</taxon>
        <taxon>Autographivirales</taxon>
        <taxon>Autonotataviridae</taxon>
        <taxon>Pakuvirus</taxon>
        <taxon>Pakuvirus paku</taxon>
    </lineage>
</organism>
<evidence type="ECO:0000313" key="2">
    <source>
        <dbReference type="Proteomes" id="UP000827220"/>
    </source>
</evidence>